<dbReference type="AlphaFoldDB" id="X0SLA4"/>
<dbReference type="EMBL" id="BARS01002991">
    <property type="protein sequence ID" value="GAF75906.1"/>
    <property type="molecule type" value="Genomic_DNA"/>
</dbReference>
<comment type="caution">
    <text evidence="1">The sequence shown here is derived from an EMBL/GenBank/DDBJ whole genome shotgun (WGS) entry which is preliminary data.</text>
</comment>
<reference evidence="1" key="1">
    <citation type="journal article" date="2014" name="Front. Microbiol.">
        <title>High frequency of phylogenetically diverse reductive dehalogenase-homologous genes in deep subseafloor sedimentary metagenomes.</title>
        <authorList>
            <person name="Kawai M."/>
            <person name="Futagami T."/>
            <person name="Toyoda A."/>
            <person name="Takaki Y."/>
            <person name="Nishi S."/>
            <person name="Hori S."/>
            <person name="Arai W."/>
            <person name="Tsubouchi T."/>
            <person name="Morono Y."/>
            <person name="Uchiyama I."/>
            <person name="Ito T."/>
            <person name="Fujiyama A."/>
            <person name="Inagaki F."/>
            <person name="Takami H."/>
        </authorList>
    </citation>
    <scope>NUCLEOTIDE SEQUENCE</scope>
    <source>
        <strain evidence="1">Expedition CK06-06</strain>
    </source>
</reference>
<accession>X0SLA4</accession>
<protein>
    <submittedName>
        <fullName evidence="1">Uncharacterized protein</fullName>
    </submittedName>
</protein>
<name>X0SLA4_9ZZZZ</name>
<gene>
    <name evidence="1" type="ORF">S01H1_05753</name>
</gene>
<sequence length="49" mass="5462">MHTPPQAWVVVLNNQQVAALDTDDVVRIMQRAGFSDQQILDLGTDLRNA</sequence>
<feature type="non-terminal residue" evidence="1">
    <location>
        <position position="49"/>
    </location>
</feature>
<organism evidence="1">
    <name type="scientific">marine sediment metagenome</name>
    <dbReference type="NCBI Taxonomy" id="412755"/>
    <lineage>
        <taxon>unclassified sequences</taxon>
        <taxon>metagenomes</taxon>
        <taxon>ecological metagenomes</taxon>
    </lineage>
</organism>
<proteinExistence type="predicted"/>
<evidence type="ECO:0000313" key="1">
    <source>
        <dbReference type="EMBL" id="GAF75906.1"/>
    </source>
</evidence>